<evidence type="ECO:0000256" key="8">
    <source>
        <dbReference type="SAM" id="Phobius"/>
    </source>
</evidence>
<dbReference type="GO" id="GO:0005886">
    <property type="term" value="C:plasma membrane"/>
    <property type="evidence" value="ECO:0007669"/>
    <property type="project" value="UniProtKB-SubCell"/>
</dbReference>
<evidence type="ECO:0000256" key="4">
    <source>
        <dbReference type="ARBA" id="ARBA00022989"/>
    </source>
</evidence>
<comment type="caution">
    <text evidence="9">The sequence shown here is derived from an EMBL/GenBank/DDBJ whole genome shotgun (WGS) entry which is preliminary data.</text>
</comment>
<evidence type="ECO:0000256" key="5">
    <source>
        <dbReference type="ARBA" id="ARBA00023136"/>
    </source>
</evidence>
<keyword evidence="5 8" id="KW-0472">Membrane</keyword>
<name>A0A645GU38_9ZZZZ</name>
<keyword evidence="4 8" id="KW-1133">Transmembrane helix</keyword>
<evidence type="ECO:0000313" key="9">
    <source>
        <dbReference type="EMBL" id="MPN30267.1"/>
    </source>
</evidence>
<keyword evidence="3 8" id="KW-0812">Transmembrane</keyword>
<comment type="subcellular location">
    <subcellularLocation>
        <location evidence="1">Cell membrane</location>
        <topology evidence="1">Multi-pass membrane protein</topology>
    </subcellularLocation>
</comment>
<keyword evidence="2" id="KW-1003">Cell membrane</keyword>
<feature type="transmembrane region" description="Helical" evidence="8">
    <location>
        <begin position="12"/>
        <end position="31"/>
    </location>
</feature>
<gene>
    <name evidence="9" type="primary">crcB_26</name>
    <name evidence="9" type="ORF">SDC9_177730</name>
</gene>
<evidence type="ECO:0000256" key="1">
    <source>
        <dbReference type="ARBA" id="ARBA00004651"/>
    </source>
</evidence>
<reference evidence="9" key="1">
    <citation type="submission" date="2019-08" db="EMBL/GenBank/DDBJ databases">
        <authorList>
            <person name="Kucharzyk K."/>
            <person name="Murdoch R.W."/>
            <person name="Higgins S."/>
            <person name="Loffler F."/>
        </authorList>
    </citation>
    <scope>NUCLEOTIDE SEQUENCE</scope>
</reference>
<organism evidence="9">
    <name type="scientific">bioreactor metagenome</name>
    <dbReference type="NCBI Taxonomy" id="1076179"/>
    <lineage>
        <taxon>unclassified sequences</taxon>
        <taxon>metagenomes</taxon>
        <taxon>ecological metagenomes</taxon>
    </lineage>
</organism>
<proteinExistence type="inferred from homology"/>
<evidence type="ECO:0000256" key="6">
    <source>
        <dbReference type="ARBA" id="ARBA00035120"/>
    </source>
</evidence>
<comment type="similarity">
    <text evidence="6">Belongs to the fluoride channel Fluc/FEX (TC 1.A.43) family.</text>
</comment>
<dbReference type="Pfam" id="PF02537">
    <property type="entry name" value="CRCB"/>
    <property type="match status" value="1"/>
</dbReference>
<accession>A0A645GU38</accession>
<feature type="transmembrane region" description="Helical" evidence="8">
    <location>
        <begin position="43"/>
        <end position="72"/>
    </location>
</feature>
<evidence type="ECO:0000256" key="2">
    <source>
        <dbReference type="ARBA" id="ARBA00022475"/>
    </source>
</evidence>
<protein>
    <submittedName>
        <fullName evidence="9">Putative fluoride ion transporter CrcB</fullName>
    </submittedName>
</protein>
<evidence type="ECO:0000256" key="3">
    <source>
        <dbReference type="ARBA" id="ARBA00022692"/>
    </source>
</evidence>
<dbReference type="AlphaFoldDB" id="A0A645GU38"/>
<evidence type="ECO:0000256" key="7">
    <source>
        <dbReference type="ARBA" id="ARBA00035585"/>
    </source>
</evidence>
<dbReference type="InterPro" id="IPR003691">
    <property type="entry name" value="FluC"/>
</dbReference>
<sequence length="91" mass="10071">MALSVREFDPDIKLGLTVGFLGAFTTFSALCRETVDLLGRGDYFFALAYMILSVVLGLLGAYAGISLIRGMFKETLLQRKERPESDENQTT</sequence>
<dbReference type="EMBL" id="VSSQ01081322">
    <property type="protein sequence ID" value="MPN30267.1"/>
    <property type="molecule type" value="Genomic_DNA"/>
</dbReference>
<comment type="catalytic activity">
    <reaction evidence="7">
        <text>fluoride(in) = fluoride(out)</text>
        <dbReference type="Rhea" id="RHEA:76159"/>
        <dbReference type="ChEBI" id="CHEBI:17051"/>
    </reaction>
    <physiologicalReaction direction="left-to-right" evidence="7">
        <dbReference type="Rhea" id="RHEA:76160"/>
    </physiologicalReaction>
</comment>